<evidence type="ECO:0000313" key="4">
    <source>
        <dbReference type="Proteomes" id="UP001316384"/>
    </source>
</evidence>
<keyword evidence="2" id="KW-1133">Transmembrane helix</keyword>
<name>A0ABY5KL38_9CELL</name>
<accession>A0ABY5KL38</accession>
<organism evidence="3 4">
    <name type="scientific">Cellulomonas xiejunii</name>
    <dbReference type="NCBI Taxonomy" id="2968083"/>
    <lineage>
        <taxon>Bacteria</taxon>
        <taxon>Bacillati</taxon>
        <taxon>Actinomycetota</taxon>
        <taxon>Actinomycetes</taxon>
        <taxon>Micrococcales</taxon>
        <taxon>Cellulomonadaceae</taxon>
        <taxon>Cellulomonas</taxon>
    </lineage>
</organism>
<dbReference type="Pfam" id="PF11222">
    <property type="entry name" value="DUF3017"/>
    <property type="match status" value="1"/>
</dbReference>
<protein>
    <submittedName>
        <fullName evidence="3">DUF3017 domain-containing protein</fullName>
    </submittedName>
</protein>
<evidence type="ECO:0000256" key="2">
    <source>
        <dbReference type="SAM" id="Phobius"/>
    </source>
</evidence>
<evidence type="ECO:0000256" key="1">
    <source>
        <dbReference type="SAM" id="MobiDB-lite"/>
    </source>
</evidence>
<keyword evidence="2" id="KW-0812">Transmembrane</keyword>
<evidence type="ECO:0000313" key="3">
    <source>
        <dbReference type="EMBL" id="UUI70663.1"/>
    </source>
</evidence>
<feature type="transmembrane region" description="Helical" evidence="2">
    <location>
        <begin position="95"/>
        <end position="112"/>
    </location>
</feature>
<gene>
    <name evidence="3" type="ORF">NP048_12765</name>
</gene>
<proteinExistence type="predicted"/>
<reference evidence="3 4" key="1">
    <citation type="submission" date="2022-07" db="EMBL/GenBank/DDBJ databases">
        <title>Novel species in genus cellulomonas.</title>
        <authorList>
            <person name="Ye L."/>
        </authorList>
    </citation>
    <scope>NUCLEOTIDE SEQUENCE [LARGE SCALE GENOMIC DNA]</scope>
    <source>
        <strain evidence="4">zg-B89</strain>
    </source>
</reference>
<feature type="compositionally biased region" description="Low complexity" evidence="1">
    <location>
        <begin position="23"/>
        <end position="40"/>
    </location>
</feature>
<sequence>MSTPARTPSAGLPGPVRSPRQHAPVAPAERAAPEPVDAPVSEPVPDAPAQGSQLDARSIARASLAAGSSRSLWWTTSGIVASVAVAYLVDAVTGTYVLALVLLGAAIARALGREPGPVALAVRSRPFDVAMLLAGAVALAVLASVLPPG</sequence>
<dbReference type="InterPro" id="IPR021385">
    <property type="entry name" value="DUF3017"/>
</dbReference>
<keyword evidence="4" id="KW-1185">Reference proteome</keyword>
<dbReference type="EMBL" id="CP101987">
    <property type="protein sequence ID" value="UUI70663.1"/>
    <property type="molecule type" value="Genomic_DNA"/>
</dbReference>
<dbReference type="Proteomes" id="UP001316384">
    <property type="component" value="Chromosome"/>
</dbReference>
<feature type="transmembrane region" description="Helical" evidence="2">
    <location>
        <begin position="124"/>
        <end position="146"/>
    </location>
</feature>
<dbReference type="RefSeq" id="WP_227575962.1">
    <property type="nucleotide sequence ID" value="NZ_CP101987.1"/>
</dbReference>
<feature type="region of interest" description="Disordered" evidence="1">
    <location>
        <begin position="1"/>
        <end position="54"/>
    </location>
</feature>
<keyword evidence="2" id="KW-0472">Membrane</keyword>